<evidence type="ECO:0000256" key="8">
    <source>
        <dbReference type="ARBA" id="ARBA00023187"/>
    </source>
</evidence>
<evidence type="ECO:0000256" key="1">
    <source>
        <dbReference type="ARBA" id="ARBA00004123"/>
    </source>
</evidence>
<feature type="region of interest" description="Disordered" evidence="10">
    <location>
        <begin position="400"/>
        <end position="427"/>
    </location>
</feature>
<dbReference type="GO" id="GO:0005634">
    <property type="term" value="C:nucleus"/>
    <property type="evidence" value="ECO:0007669"/>
    <property type="project" value="UniProtKB-SubCell"/>
</dbReference>
<dbReference type="CDD" id="cd02646">
    <property type="entry name" value="R3H_G-patch"/>
    <property type="match status" value="1"/>
</dbReference>
<evidence type="ECO:0000256" key="3">
    <source>
        <dbReference type="ARBA" id="ARBA00010306"/>
    </source>
</evidence>
<keyword evidence="6" id="KW-0963">Cytoplasm</keyword>
<dbReference type="AlphaFoldDB" id="A0A2J6RVL0"/>
<dbReference type="GO" id="GO:0005737">
    <property type="term" value="C:cytoplasm"/>
    <property type="evidence" value="ECO:0007669"/>
    <property type="project" value="UniProtKB-SubCell"/>
</dbReference>
<dbReference type="Pfam" id="PF01424">
    <property type="entry name" value="R3H"/>
    <property type="match status" value="1"/>
</dbReference>
<dbReference type="EMBL" id="KZ613943">
    <property type="protein sequence ID" value="PMD42555.1"/>
    <property type="molecule type" value="Genomic_DNA"/>
</dbReference>
<dbReference type="InterPro" id="IPR034082">
    <property type="entry name" value="R3H_G-patch"/>
</dbReference>
<keyword evidence="9" id="KW-0539">Nucleus</keyword>
<dbReference type="CDD" id="cd00024">
    <property type="entry name" value="CD_CSD"/>
    <property type="match status" value="1"/>
</dbReference>
<comment type="subunit">
    <text evidence="4">Component of the NuA4 histone acetyltransferase complex.</text>
</comment>
<dbReference type="OrthoDB" id="21470at2759"/>
<dbReference type="Gene3D" id="3.30.1370.50">
    <property type="entry name" value="R3H-like domain"/>
    <property type="match status" value="1"/>
</dbReference>
<dbReference type="InterPro" id="IPR051189">
    <property type="entry name" value="Splicing_assoc_domain"/>
</dbReference>
<organism evidence="13 14">
    <name type="scientific">Hyaloscypha variabilis (strain UAMH 11265 / GT02V1 / F)</name>
    <name type="common">Meliniomyces variabilis</name>
    <dbReference type="NCBI Taxonomy" id="1149755"/>
    <lineage>
        <taxon>Eukaryota</taxon>
        <taxon>Fungi</taxon>
        <taxon>Dikarya</taxon>
        <taxon>Ascomycota</taxon>
        <taxon>Pezizomycotina</taxon>
        <taxon>Leotiomycetes</taxon>
        <taxon>Helotiales</taxon>
        <taxon>Hyaloscyphaceae</taxon>
        <taxon>Hyaloscypha</taxon>
        <taxon>Hyaloscypha variabilis</taxon>
    </lineage>
</organism>
<dbReference type="SUPFAM" id="SSF82708">
    <property type="entry name" value="R3H domain"/>
    <property type="match status" value="1"/>
</dbReference>
<evidence type="ECO:0000313" key="14">
    <source>
        <dbReference type="Proteomes" id="UP000235786"/>
    </source>
</evidence>
<feature type="domain" description="R3H" evidence="12">
    <location>
        <begin position="595"/>
        <end position="657"/>
    </location>
</feature>
<dbReference type="InterPro" id="IPR036867">
    <property type="entry name" value="R3H_dom_sf"/>
</dbReference>
<feature type="compositionally biased region" description="Low complexity" evidence="10">
    <location>
        <begin position="227"/>
        <end position="238"/>
    </location>
</feature>
<evidence type="ECO:0000256" key="2">
    <source>
        <dbReference type="ARBA" id="ARBA00004496"/>
    </source>
</evidence>
<keyword evidence="14" id="KW-1185">Reference proteome</keyword>
<reference evidence="13 14" key="1">
    <citation type="submission" date="2016-04" db="EMBL/GenBank/DDBJ databases">
        <title>A degradative enzymes factory behind the ericoid mycorrhizal symbiosis.</title>
        <authorList>
            <consortium name="DOE Joint Genome Institute"/>
            <person name="Martino E."/>
            <person name="Morin E."/>
            <person name="Grelet G."/>
            <person name="Kuo A."/>
            <person name="Kohler A."/>
            <person name="Daghino S."/>
            <person name="Barry K."/>
            <person name="Choi C."/>
            <person name="Cichocki N."/>
            <person name="Clum A."/>
            <person name="Copeland A."/>
            <person name="Hainaut M."/>
            <person name="Haridas S."/>
            <person name="Labutti K."/>
            <person name="Lindquist E."/>
            <person name="Lipzen A."/>
            <person name="Khouja H.-R."/>
            <person name="Murat C."/>
            <person name="Ohm R."/>
            <person name="Olson A."/>
            <person name="Spatafora J."/>
            <person name="Veneault-Fourrey C."/>
            <person name="Henrissat B."/>
            <person name="Grigoriev I."/>
            <person name="Martin F."/>
            <person name="Perotto S."/>
        </authorList>
    </citation>
    <scope>NUCLEOTIDE SEQUENCE [LARGE SCALE GENOMIC DNA]</scope>
    <source>
        <strain evidence="13 14">F</strain>
    </source>
</reference>
<dbReference type="PROSITE" id="PS51061">
    <property type="entry name" value="R3H"/>
    <property type="match status" value="1"/>
</dbReference>
<evidence type="ECO:0000259" key="11">
    <source>
        <dbReference type="PROSITE" id="PS50174"/>
    </source>
</evidence>
<comment type="subcellular location">
    <subcellularLocation>
        <location evidence="2">Cytoplasm</location>
    </subcellularLocation>
    <subcellularLocation>
        <location evidence="1">Nucleus</location>
    </subcellularLocation>
</comment>
<feature type="domain" description="G-patch" evidence="11">
    <location>
        <begin position="724"/>
        <end position="767"/>
    </location>
</feature>
<sequence>MPRAKKAAPRGNHGGGRARGGHITGTASPRRTHGGLTLQEEARNTERHQSFWATDQRLRDTKVNFVSAGTLDSTKPKDAETALAEMTLDSENSPDSMDEAQADVSFLQLSTGSQKLTKSAIEQADIPRSPGMETFSKFIVDTEGGEPVHTGLPPPRLRLGSPTPSDSSEEVILFRGRDQHGKGLSRSPQAARPANAIDARIRIVEDRIHEREELLQEVLRHKDFSTPPAASAEASPAELDGQRHKQHGRSNQRGSGSPKRQTEEDAILADYIANMDNEGGETFNQFNHRELGGSHYDAWQDTGDSSGDAHATTKQPDQARWDRSDICDFDDLSTSDGVMGDVLAVLSKRDRPTGTQYLVVWEEQTVDEARWVPVSTLTSLSALSHIEKFESEEKLVAEFEDNGDDDTSDSDEAELDDSTDEDRDEETDLIQERIERMSDEQIARLLAKQEELGMGSAELMLFDEEADVADEAGSAFPRTSVTPIMLPSKKRQPRSAVSQRARGDFPPASLLADAYDGFDVTDFDRPSLKKKPKGRKGKLEFDLSDSELEASMQMAWDNDRVKKKERKQERGELRAQGLLGSKNGKPDLKQKYKEGMGIHAVKEEIKKFLMGTDTTLSLPPMDTADRKVVHELANAFKIKSKSVGSGNNRAPILIRTTRTSVYVERNFNAIEERLSRRFLPRLDDGGRRSGAVAKRIRGGGGVNNASVSYRDGDVVGGSAPELGVENRGRAMLEKMGWSSGTALGALNNKGILQPVSHVVKTTKAGLG</sequence>
<accession>A0A2J6RVL0</accession>
<dbReference type="GO" id="GO:0003676">
    <property type="term" value="F:nucleic acid binding"/>
    <property type="evidence" value="ECO:0007669"/>
    <property type="project" value="UniProtKB-UniRule"/>
</dbReference>
<dbReference type="InterPro" id="IPR001374">
    <property type="entry name" value="R3H_dom"/>
</dbReference>
<evidence type="ECO:0000256" key="9">
    <source>
        <dbReference type="ARBA" id="ARBA00023242"/>
    </source>
</evidence>
<evidence type="ECO:0000256" key="6">
    <source>
        <dbReference type="ARBA" id="ARBA00022490"/>
    </source>
</evidence>
<dbReference type="SUPFAM" id="SSF54160">
    <property type="entry name" value="Chromo domain-like"/>
    <property type="match status" value="1"/>
</dbReference>
<evidence type="ECO:0000259" key="12">
    <source>
        <dbReference type="PROSITE" id="PS51061"/>
    </source>
</evidence>
<dbReference type="InterPro" id="IPR016197">
    <property type="entry name" value="Chromo-like_dom_sf"/>
</dbReference>
<feature type="region of interest" description="Disordered" evidence="10">
    <location>
        <begin position="221"/>
        <end position="263"/>
    </location>
</feature>
<dbReference type="GO" id="GO:0006397">
    <property type="term" value="P:mRNA processing"/>
    <property type="evidence" value="ECO:0007669"/>
    <property type="project" value="UniProtKB-KW"/>
</dbReference>
<gene>
    <name evidence="13" type="ORF">L207DRAFT_510778</name>
</gene>
<feature type="region of interest" description="Disordered" evidence="10">
    <location>
        <begin position="294"/>
        <end position="319"/>
    </location>
</feature>
<dbReference type="PANTHER" id="PTHR14195">
    <property type="entry name" value="G PATCH DOMAIN CONTAINING PROTEIN 2"/>
    <property type="match status" value="1"/>
</dbReference>
<feature type="region of interest" description="Disordered" evidence="10">
    <location>
        <begin position="143"/>
        <end position="169"/>
    </location>
</feature>
<feature type="region of interest" description="Disordered" evidence="10">
    <location>
        <begin position="1"/>
        <end position="50"/>
    </location>
</feature>
<evidence type="ECO:0000256" key="4">
    <source>
        <dbReference type="ARBA" id="ARBA00011353"/>
    </source>
</evidence>
<dbReference type="GO" id="GO:0008380">
    <property type="term" value="P:RNA splicing"/>
    <property type="evidence" value="ECO:0007669"/>
    <property type="project" value="UniProtKB-KW"/>
</dbReference>
<name>A0A2J6RVL0_HYAVF</name>
<dbReference type="Proteomes" id="UP000235786">
    <property type="component" value="Unassembled WGS sequence"/>
</dbReference>
<comment type="similarity">
    <text evidence="3">Belongs to the SQS1 family.</text>
</comment>
<dbReference type="SMART" id="SM00443">
    <property type="entry name" value="G_patch"/>
    <property type="match status" value="1"/>
</dbReference>
<dbReference type="InterPro" id="IPR000467">
    <property type="entry name" value="G_patch_dom"/>
</dbReference>
<proteinExistence type="inferred from homology"/>
<evidence type="ECO:0000256" key="10">
    <source>
        <dbReference type="SAM" id="MobiDB-lite"/>
    </source>
</evidence>
<keyword evidence="7" id="KW-0507">mRNA processing</keyword>
<dbReference type="SMART" id="SM00393">
    <property type="entry name" value="R3H"/>
    <property type="match status" value="1"/>
</dbReference>
<evidence type="ECO:0000256" key="7">
    <source>
        <dbReference type="ARBA" id="ARBA00022664"/>
    </source>
</evidence>
<dbReference type="PROSITE" id="PS50174">
    <property type="entry name" value="G_PATCH"/>
    <property type="match status" value="1"/>
</dbReference>
<dbReference type="Pfam" id="PF01585">
    <property type="entry name" value="G-patch"/>
    <property type="match status" value="1"/>
</dbReference>
<evidence type="ECO:0000313" key="13">
    <source>
        <dbReference type="EMBL" id="PMD42555.1"/>
    </source>
</evidence>
<keyword evidence="8" id="KW-0508">mRNA splicing</keyword>
<protein>
    <recommendedName>
        <fullName evidence="5">Protein SQS1</fullName>
    </recommendedName>
</protein>
<feature type="compositionally biased region" description="Basic and acidic residues" evidence="10">
    <location>
        <begin position="40"/>
        <end position="49"/>
    </location>
</feature>
<dbReference type="STRING" id="1149755.A0A2J6RVL0"/>
<evidence type="ECO:0000256" key="5">
    <source>
        <dbReference type="ARBA" id="ARBA00018964"/>
    </source>
</evidence>